<evidence type="ECO:0000256" key="1">
    <source>
        <dbReference type="ARBA" id="ARBA00001922"/>
    </source>
</evidence>
<name>A0A7D6ZDX5_9NOCA</name>
<dbReference type="KEGG" id="nhu:H0264_25165"/>
<dbReference type="GO" id="GO:0031419">
    <property type="term" value="F:cobalamin binding"/>
    <property type="evidence" value="ECO:0007669"/>
    <property type="project" value="UniProtKB-KW"/>
</dbReference>
<evidence type="ECO:0000256" key="3">
    <source>
        <dbReference type="ARBA" id="ARBA00011870"/>
    </source>
</evidence>
<evidence type="ECO:0000256" key="6">
    <source>
        <dbReference type="ARBA" id="ARBA00023285"/>
    </source>
</evidence>
<accession>A0A7D6ZDX5</accession>
<protein>
    <submittedName>
        <fullName evidence="8">Methylmalonyl-CoA mutase</fullName>
    </submittedName>
</protein>
<dbReference type="Pfam" id="PF01642">
    <property type="entry name" value="MM_CoA_mutase"/>
    <property type="match status" value="2"/>
</dbReference>
<dbReference type="GO" id="GO:0019678">
    <property type="term" value="P:propionate metabolic process, methylmalonyl pathway"/>
    <property type="evidence" value="ECO:0007669"/>
    <property type="project" value="TreeGrafter"/>
</dbReference>
<evidence type="ECO:0000256" key="2">
    <source>
        <dbReference type="ARBA" id="ARBA00008465"/>
    </source>
</evidence>
<dbReference type="InterPro" id="IPR006099">
    <property type="entry name" value="MeMalonylCoA_mutase_a/b_cat"/>
</dbReference>
<dbReference type="GO" id="GO:0004494">
    <property type="term" value="F:methylmalonyl-CoA mutase activity"/>
    <property type="evidence" value="ECO:0007669"/>
    <property type="project" value="UniProtKB-EC"/>
</dbReference>
<keyword evidence="9" id="KW-1185">Reference proteome</keyword>
<feature type="domain" description="Methylmalonyl-CoA mutase alpha/beta chain catalytic" evidence="7">
    <location>
        <begin position="204"/>
        <end position="462"/>
    </location>
</feature>
<organism evidence="8 9">
    <name type="scientific">Nocardia huaxiensis</name>
    <dbReference type="NCBI Taxonomy" id="2755382"/>
    <lineage>
        <taxon>Bacteria</taxon>
        <taxon>Bacillati</taxon>
        <taxon>Actinomycetota</taxon>
        <taxon>Actinomycetes</taxon>
        <taxon>Mycobacteriales</taxon>
        <taxon>Nocardiaceae</taxon>
        <taxon>Nocardia</taxon>
    </lineage>
</organism>
<feature type="domain" description="Methylmalonyl-CoA mutase alpha/beta chain catalytic" evidence="7">
    <location>
        <begin position="49"/>
        <end position="119"/>
    </location>
</feature>
<reference evidence="8 9" key="1">
    <citation type="submission" date="2020-07" db="EMBL/GenBank/DDBJ databases">
        <authorList>
            <person name="Zhuang K."/>
            <person name="Ran Y."/>
        </authorList>
    </citation>
    <scope>NUCLEOTIDE SEQUENCE [LARGE SCALE GENOMIC DNA]</scope>
    <source>
        <strain evidence="8 9">WCH-YHL-001</strain>
    </source>
</reference>
<sequence>MPIASDSDADTVPEYAAWRKGVAGVLAKARKVDVSELPDEPEKLLAVTTYDGLTVNPLYTRRDELPEQPLPGAFPFVRGGDATRDVHRGWFVSQKFTGSDAAQVNQDILFALENGVSALWLGAGERGVPVAQLPAALSGLLFELAPLTLNAGADASEAAAQVFSVLDGYDVPNRKDIRVQLGATPLTSLFAGSSSVDLDSAVALAQQAAARPETVRAIVVCGVAFHNQGASDAQELGAAVAAGLEYLRALTEAGVDIADALGQLEFRLAATDDQFETIAKFRAARRLWARVAQVCGAPDFGNAPQQAVTSPAMMTQRDPWVNMLRTTLAAFGAGVGGADIVTVLPFDHALPAGELDVSKAFSERMARNTQLLLLEESHLGFVQDPSAGSWYVESLTDELAAKAWEFMQEIETAGGYLAALESGLLAERIGETKAKRDADVAHRKTAVTGVNEFPNLAEKPLSEAARALTSATAYGAAFEALRNRSDAYLAANGARPKALLVPLGPVAEHNVRVTFTANLLASGGIETVHPGALEIAGIGAAATESGATLAVLCGSDTRYGAEAGAATEALRAAGITTVLLAGPEKAVADTTGAQRPDGFVTARMDAVTALSGLLEKLGA</sequence>
<dbReference type="SUPFAM" id="SSF51703">
    <property type="entry name" value="Cobalamin (vitamin B12)-dependent enzymes"/>
    <property type="match status" value="1"/>
</dbReference>
<comment type="subunit">
    <text evidence="3">Heterodimer of an alpha and a beta chain.</text>
</comment>
<evidence type="ECO:0000313" key="8">
    <source>
        <dbReference type="EMBL" id="QLY28619.1"/>
    </source>
</evidence>
<dbReference type="Proteomes" id="UP000515512">
    <property type="component" value="Chromosome"/>
</dbReference>
<dbReference type="PANTHER" id="PTHR48101">
    <property type="entry name" value="METHYLMALONYL-COA MUTASE, MITOCHONDRIAL-RELATED"/>
    <property type="match status" value="1"/>
</dbReference>
<evidence type="ECO:0000259" key="7">
    <source>
        <dbReference type="Pfam" id="PF01642"/>
    </source>
</evidence>
<dbReference type="RefSeq" id="WP_181579825.1">
    <property type="nucleotide sequence ID" value="NZ_CP059399.1"/>
</dbReference>
<dbReference type="Gene3D" id="3.40.50.280">
    <property type="entry name" value="Cobalamin-binding domain"/>
    <property type="match status" value="1"/>
</dbReference>
<dbReference type="SUPFAM" id="SSF52242">
    <property type="entry name" value="Cobalamin (vitamin B12)-binding domain"/>
    <property type="match status" value="1"/>
</dbReference>
<evidence type="ECO:0000256" key="5">
    <source>
        <dbReference type="ARBA" id="ARBA00023235"/>
    </source>
</evidence>
<comment type="similarity">
    <text evidence="2">Belongs to the methylmalonyl-CoA mutase family.</text>
</comment>
<proteinExistence type="inferred from homology"/>
<evidence type="ECO:0000256" key="4">
    <source>
        <dbReference type="ARBA" id="ARBA00022628"/>
    </source>
</evidence>
<dbReference type="GO" id="GO:0046872">
    <property type="term" value="F:metal ion binding"/>
    <property type="evidence" value="ECO:0007669"/>
    <property type="project" value="InterPro"/>
</dbReference>
<dbReference type="AlphaFoldDB" id="A0A7D6ZDX5"/>
<gene>
    <name evidence="8" type="ORF">H0264_25165</name>
</gene>
<keyword evidence="6" id="KW-0170">Cobalt</keyword>
<dbReference type="EMBL" id="CP059399">
    <property type="protein sequence ID" value="QLY28619.1"/>
    <property type="molecule type" value="Genomic_DNA"/>
</dbReference>
<keyword evidence="4" id="KW-0846">Cobalamin</keyword>
<dbReference type="InterPro" id="IPR036724">
    <property type="entry name" value="Cobalamin-bd_sf"/>
</dbReference>
<evidence type="ECO:0000313" key="9">
    <source>
        <dbReference type="Proteomes" id="UP000515512"/>
    </source>
</evidence>
<keyword evidence="5" id="KW-0413">Isomerase</keyword>
<dbReference type="CDD" id="cd03677">
    <property type="entry name" value="MM_CoA_mutase_beta"/>
    <property type="match status" value="1"/>
</dbReference>
<dbReference type="Gene3D" id="3.20.20.240">
    <property type="entry name" value="Methylmalonyl-CoA mutase"/>
    <property type="match status" value="1"/>
</dbReference>
<comment type="cofactor">
    <cofactor evidence="1">
        <name>adenosylcob(III)alamin</name>
        <dbReference type="ChEBI" id="CHEBI:18408"/>
    </cofactor>
</comment>
<dbReference type="InterPro" id="IPR016176">
    <property type="entry name" value="Cbl-dep_enz_cat"/>
</dbReference>
<dbReference type="PANTHER" id="PTHR48101:SF4">
    <property type="entry name" value="METHYLMALONYL-COA MUTASE, MITOCHONDRIAL"/>
    <property type="match status" value="1"/>
</dbReference>
<dbReference type="GO" id="GO:0005737">
    <property type="term" value="C:cytoplasm"/>
    <property type="evidence" value="ECO:0007669"/>
    <property type="project" value="TreeGrafter"/>
</dbReference>